<accession>A0A6C0BTN0</accession>
<keyword evidence="1" id="KW-0472">Membrane</keyword>
<keyword evidence="1" id="KW-1133">Transmembrane helix</keyword>
<dbReference type="EMBL" id="MN739227">
    <property type="protein sequence ID" value="QHS94593.1"/>
    <property type="molecule type" value="Genomic_DNA"/>
</dbReference>
<protein>
    <submittedName>
        <fullName evidence="2">Uncharacterized protein</fullName>
    </submittedName>
</protein>
<name>A0A6C0BTN0_9ZZZZ</name>
<keyword evidence="1" id="KW-0812">Transmembrane</keyword>
<evidence type="ECO:0000256" key="1">
    <source>
        <dbReference type="SAM" id="Phobius"/>
    </source>
</evidence>
<evidence type="ECO:0000313" key="2">
    <source>
        <dbReference type="EMBL" id="QHS94593.1"/>
    </source>
</evidence>
<sequence>MTHSILNIYLDVKVLTSLSIIICSVYYWRKYTKDKTQMVNKSRSPRELLFPEDIKIVILSYIRKYGDDYLDQTVEFGNLSTVVSNGTISYESIVSYNLGCYRENFTYDIIKIRALSRNDETGEIEYYDWDTEEFNNKQLPLVLGTETHIAFIRGKNNIKKWKDNRFNTGVDIILTYTKAFEVPNCKRMGLTIPKIPPNFDFGTNVKLVNGIIDSMEKPVIAINANIV</sequence>
<proteinExistence type="predicted"/>
<reference evidence="2" key="1">
    <citation type="journal article" date="2020" name="Nature">
        <title>Giant virus diversity and host interactions through global metagenomics.</title>
        <authorList>
            <person name="Schulz F."/>
            <person name="Roux S."/>
            <person name="Paez-Espino D."/>
            <person name="Jungbluth S."/>
            <person name="Walsh D.A."/>
            <person name="Denef V.J."/>
            <person name="McMahon K.D."/>
            <person name="Konstantinidis K.T."/>
            <person name="Eloe-Fadrosh E.A."/>
            <person name="Kyrpides N.C."/>
            <person name="Woyke T."/>
        </authorList>
    </citation>
    <scope>NUCLEOTIDE SEQUENCE</scope>
    <source>
        <strain evidence="2">GVMAG-M-3300018416-45</strain>
    </source>
</reference>
<dbReference type="AlphaFoldDB" id="A0A6C0BTN0"/>
<feature type="transmembrane region" description="Helical" evidence="1">
    <location>
        <begin position="6"/>
        <end position="28"/>
    </location>
</feature>
<organism evidence="2">
    <name type="scientific">viral metagenome</name>
    <dbReference type="NCBI Taxonomy" id="1070528"/>
    <lineage>
        <taxon>unclassified sequences</taxon>
        <taxon>metagenomes</taxon>
        <taxon>organismal metagenomes</taxon>
    </lineage>
</organism>